<evidence type="ECO:0000256" key="2">
    <source>
        <dbReference type="ARBA" id="ARBA00023235"/>
    </source>
</evidence>
<dbReference type="EMBL" id="QKYV01000010">
    <property type="protein sequence ID" value="PZW37806.1"/>
    <property type="molecule type" value="Genomic_DNA"/>
</dbReference>
<evidence type="ECO:0000313" key="5">
    <source>
        <dbReference type="EMBL" id="PZW37806.1"/>
    </source>
</evidence>
<dbReference type="PANTHER" id="PTHR45625">
    <property type="entry name" value="PEPTIDYL-PROLYL CIS-TRANS ISOMERASE-RELATED"/>
    <property type="match status" value="1"/>
</dbReference>
<evidence type="ECO:0000313" key="6">
    <source>
        <dbReference type="Proteomes" id="UP000249542"/>
    </source>
</evidence>
<dbReference type="Proteomes" id="UP000249542">
    <property type="component" value="Unassembled WGS sequence"/>
</dbReference>
<dbReference type="EC" id="5.2.1.8" evidence="3"/>
<comment type="catalytic activity">
    <reaction evidence="3">
        <text>[protein]-peptidylproline (omega=180) = [protein]-peptidylproline (omega=0)</text>
        <dbReference type="Rhea" id="RHEA:16237"/>
        <dbReference type="Rhea" id="RHEA-COMP:10747"/>
        <dbReference type="Rhea" id="RHEA-COMP:10748"/>
        <dbReference type="ChEBI" id="CHEBI:83833"/>
        <dbReference type="ChEBI" id="CHEBI:83834"/>
        <dbReference type="EC" id="5.2.1.8"/>
    </reaction>
</comment>
<dbReference type="Pfam" id="PF00160">
    <property type="entry name" value="Pro_isomerase"/>
    <property type="match status" value="1"/>
</dbReference>
<evidence type="ECO:0000259" key="4">
    <source>
        <dbReference type="PROSITE" id="PS50072"/>
    </source>
</evidence>
<dbReference type="CDD" id="cd00317">
    <property type="entry name" value="cyclophilin"/>
    <property type="match status" value="1"/>
</dbReference>
<accession>A0A2W7JSA1</accession>
<dbReference type="SUPFAM" id="SSF50891">
    <property type="entry name" value="Cyclophilin-like"/>
    <property type="match status" value="1"/>
</dbReference>
<organism evidence="5 6">
    <name type="scientific">Mesonia algae</name>
    <dbReference type="NCBI Taxonomy" id="213248"/>
    <lineage>
        <taxon>Bacteria</taxon>
        <taxon>Pseudomonadati</taxon>
        <taxon>Bacteroidota</taxon>
        <taxon>Flavobacteriia</taxon>
        <taxon>Flavobacteriales</taxon>
        <taxon>Flavobacteriaceae</taxon>
        <taxon>Mesonia</taxon>
    </lineage>
</organism>
<dbReference type="AlphaFoldDB" id="A0A2W7JSA1"/>
<keyword evidence="1 3" id="KW-0697">Rotamase</keyword>
<comment type="caution">
    <text evidence="5">The sequence shown here is derived from an EMBL/GenBank/DDBJ whole genome shotgun (WGS) entry which is preliminary data.</text>
</comment>
<comment type="function">
    <text evidence="3">PPIases accelerate the folding of proteins. It catalyzes the cis-trans isomerization of proline imidic peptide bonds in oligopeptides.</text>
</comment>
<proteinExistence type="inferred from homology"/>
<dbReference type="GO" id="GO:0003755">
    <property type="term" value="F:peptidyl-prolyl cis-trans isomerase activity"/>
    <property type="evidence" value="ECO:0007669"/>
    <property type="project" value="UniProtKB-UniRule"/>
</dbReference>
<sequence>MSSRYSFIFIFILLIHLSCEDTKSDSTKIEKQKIEAQKEKERKRDSLLNAVKIPKGGNNLSVNLDSIETIQQEQLIPFLTQYGKENPETLIEISTSFGDIRVKLYENTPLHRANFIRLAKIGYFDTSFFHRVANNFVVQGGNSDIQETHKIRHKVGSYLIPNEFKASYTHKRGAFSAAKYSEQNVSKASSPFEFFIVQSKRGAHHLDNDHTVFGEVISGMNVVDKIAKVEVDQSEWPKKNIMLKVKVIR</sequence>
<keyword evidence="2 3" id="KW-0413">Isomerase</keyword>
<dbReference type="PROSITE" id="PS50072">
    <property type="entry name" value="CSA_PPIASE_2"/>
    <property type="match status" value="1"/>
</dbReference>
<protein>
    <recommendedName>
        <fullName evidence="3">Peptidyl-prolyl cis-trans isomerase</fullName>
        <shortName evidence="3">PPIase</shortName>
        <ecNumber evidence="3">5.2.1.8</ecNumber>
    </recommendedName>
</protein>
<name>A0A2W7JSA1_9FLAO</name>
<comment type="similarity">
    <text evidence="3">Belongs to the cyclophilin-type PPIase family.</text>
</comment>
<reference evidence="5 6" key="1">
    <citation type="submission" date="2018-06" db="EMBL/GenBank/DDBJ databases">
        <title>Genomic Encyclopedia of Archaeal and Bacterial Type Strains, Phase II (KMG-II): from individual species to whole genera.</title>
        <authorList>
            <person name="Goeker M."/>
        </authorList>
    </citation>
    <scope>NUCLEOTIDE SEQUENCE [LARGE SCALE GENOMIC DNA]</scope>
    <source>
        <strain evidence="5 6">DSM 15361</strain>
    </source>
</reference>
<dbReference type="InterPro" id="IPR002130">
    <property type="entry name" value="Cyclophilin-type_PPIase_dom"/>
</dbReference>
<dbReference type="InterPro" id="IPR029000">
    <property type="entry name" value="Cyclophilin-like_dom_sf"/>
</dbReference>
<dbReference type="PRINTS" id="PR00153">
    <property type="entry name" value="CSAPPISMRASE"/>
</dbReference>
<evidence type="ECO:0000256" key="1">
    <source>
        <dbReference type="ARBA" id="ARBA00023110"/>
    </source>
</evidence>
<keyword evidence="6" id="KW-1185">Reference proteome</keyword>
<dbReference type="PANTHER" id="PTHR45625:SF4">
    <property type="entry name" value="PEPTIDYLPROLYL ISOMERASE DOMAIN AND WD REPEAT-CONTAINING PROTEIN 1"/>
    <property type="match status" value="1"/>
</dbReference>
<evidence type="ECO:0000256" key="3">
    <source>
        <dbReference type="RuleBase" id="RU363019"/>
    </source>
</evidence>
<dbReference type="RefSeq" id="WP_111542075.1">
    <property type="nucleotide sequence ID" value="NZ_QKYV01000010.1"/>
</dbReference>
<dbReference type="InterPro" id="IPR044666">
    <property type="entry name" value="Cyclophilin_A-like"/>
</dbReference>
<gene>
    <name evidence="5" type="ORF">LX95_02820</name>
</gene>
<dbReference type="Gene3D" id="2.40.100.10">
    <property type="entry name" value="Cyclophilin-like"/>
    <property type="match status" value="1"/>
</dbReference>
<feature type="domain" description="PPIase cyclophilin-type" evidence="4">
    <location>
        <begin position="98"/>
        <end position="243"/>
    </location>
</feature>